<dbReference type="RefSeq" id="WP_280572376.1">
    <property type="nucleotide sequence ID" value="NZ_JARXRM010000008.1"/>
</dbReference>
<accession>A0ABT6J4G1</accession>
<dbReference type="Proteomes" id="UP001156940">
    <property type="component" value="Unassembled WGS sequence"/>
</dbReference>
<dbReference type="EMBL" id="JARXRM010000008">
    <property type="protein sequence ID" value="MDH5821659.1"/>
    <property type="molecule type" value="Genomic_DNA"/>
</dbReference>
<sequence>MAAFPDETEAARLQRAYLEAVYRCRVGGRWLPLRIGESAPAIDAALPGIACFGLLSAWNPGSRPLAEPENRSADARLARALRAAGWRALPGSAAAADGVWREPGWLIAGIGQAALDALALRFGQLGALHWRRGGRVGMRMYRERPESLDLHPCVEWIQCAGPPAPAVAPDSRRPPPGRE</sequence>
<protein>
    <submittedName>
        <fullName evidence="1">DUF3293 domain-containing protein</fullName>
    </submittedName>
</protein>
<name>A0ABT6J4G1_9GAMM</name>
<proteinExistence type="predicted"/>
<reference evidence="1 2" key="1">
    <citation type="submission" date="2023-04" db="EMBL/GenBank/DDBJ databases">
        <title>Luteimonas endophyticus RD2P54.</title>
        <authorList>
            <person name="Sun J.-Q."/>
        </authorList>
    </citation>
    <scope>NUCLEOTIDE SEQUENCE [LARGE SCALE GENOMIC DNA]</scope>
    <source>
        <strain evidence="1 2">RD2P54</strain>
    </source>
</reference>
<gene>
    <name evidence="1" type="ORF">QFW77_01445</name>
</gene>
<keyword evidence="2" id="KW-1185">Reference proteome</keyword>
<comment type="caution">
    <text evidence="1">The sequence shown here is derived from an EMBL/GenBank/DDBJ whole genome shotgun (WGS) entry which is preliminary data.</text>
</comment>
<dbReference type="InterPro" id="IPR021710">
    <property type="entry name" value="DUF3293"/>
</dbReference>
<evidence type="ECO:0000313" key="2">
    <source>
        <dbReference type="Proteomes" id="UP001156940"/>
    </source>
</evidence>
<evidence type="ECO:0000313" key="1">
    <source>
        <dbReference type="EMBL" id="MDH5821659.1"/>
    </source>
</evidence>
<organism evidence="1 2">
    <name type="scientific">Luteimonas endophytica</name>
    <dbReference type="NCBI Taxonomy" id="3042023"/>
    <lineage>
        <taxon>Bacteria</taxon>
        <taxon>Pseudomonadati</taxon>
        <taxon>Pseudomonadota</taxon>
        <taxon>Gammaproteobacteria</taxon>
        <taxon>Lysobacterales</taxon>
        <taxon>Lysobacteraceae</taxon>
        <taxon>Luteimonas</taxon>
    </lineage>
</organism>
<dbReference type="Pfam" id="PF11697">
    <property type="entry name" value="DUF3293"/>
    <property type="match status" value="1"/>
</dbReference>